<accession>A0A6J6HUQ9</accession>
<dbReference type="EMBL" id="CAEZUX010000081">
    <property type="protein sequence ID" value="CAB4616940.1"/>
    <property type="molecule type" value="Genomic_DNA"/>
</dbReference>
<gene>
    <name evidence="1" type="ORF">UFOPK1874_00775</name>
</gene>
<dbReference type="AlphaFoldDB" id="A0A6J6HUQ9"/>
<evidence type="ECO:0000313" key="1">
    <source>
        <dbReference type="EMBL" id="CAB4616940.1"/>
    </source>
</evidence>
<name>A0A6J6HUQ9_9ZZZZ</name>
<protein>
    <submittedName>
        <fullName evidence="1">Unannotated protein</fullName>
    </submittedName>
</protein>
<organism evidence="1">
    <name type="scientific">freshwater metagenome</name>
    <dbReference type="NCBI Taxonomy" id="449393"/>
    <lineage>
        <taxon>unclassified sequences</taxon>
        <taxon>metagenomes</taxon>
        <taxon>ecological metagenomes</taxon>
    </lineage>
</organism>
<proteinExistence type="predicted"/>
<sequence length="134" mass="14145">MQFVTRANGHSVALTMGLSDSHLNLIPADVTFSGVMLGRIKGTGISIKGLEFMVLVTTPTEAIVFGRNGATHWRKPLAGMTASNQGLDSVRFVAADGSDIKFITGFPPRAKIIRHLFAAELNARGLGGSTGSTF</sequence>
<reference evidence="1" key="1">
    <citation type="submission" date="2020-05" db="EMBL/GenBank/DDBJ databases">
        <authorList>
            <person name="Chiriac C."/>
            <person name="Salcher M."/>
            <person name="Ghai R."/>
            <person name="Kavagutti S V."/>
        </authorList>
    </citation>
    <scope>NUCLEOTIDE SEQUENCE</scope>
</reference>